<dbReference type="Gene3D" id="3.30.2310.20">
    <property type="entry name" value="RelE-like"/>
    <property type="match status" value="1"/>
</dbReference>
<proteinExistence type="inferred from homology"/>
<dbReference type="PANTHER" id="PTHR35601">
    <property type="entry name" value="TOXIN RELE"/>
    <property type="match status" value="1"/>
</dbReference>
<dbReference type="RefSeq" id="WP_254578061.1">
    <property type="nucleotide sequence ID" value="NZ_CP100595.1"/>
</dbReference>
<evidence type="ECO:0000256" key="2">
    <source>
        <dbReference type="ARBA" id="ARBA00022649"/>
    </source>
</evidence>
<dbReference type="InterPro" id="IPR007712">
    <property type="entry name" value="RelE/ParE_toxin"/>
</dbReference>
<reference evidence="3" key="1">
    <citation type="submission" date="2022-07" db="EMBL/GenBank/DDBJ databases">
        <title>Arcobacter roscoffensis sp. nov., a marine bacterium isolated from coastal seawater collected from Roscoff, France.</title>
        <authorList>
            <person name="Pascual J."/>
            <person name="Lepeaux C."/>
            <person name="Methner A."/>
            <person name="Overmann J."/>
        </authorList>
    </citation>
    <scope>NUCLEOTIDE SEQUENCE</scope>
    <source>
        <strain evidence="3">ARW1-2F2</strain>
    </source>
</reference>
<keyword evidence="4" id="KW-1185">Reference proteome</keyword>
<dbReference type="Pfam" id="PF05016">
    <property type="entry name" value="ParE_toxin"/>
    <property type="match status" value="1"/>
</dbReference>
<gene>
    <name evidence="3" type="ORF">NJU99_07255</name>
</gene>
<sequence>MYKIAFVKASQKEFMKLNQESRQIIANKIKDLQEGIFTNDKALKGKHKGKFRKRAGDYRIIYYKENNILLITLIRIAHRKEVY</sequence>
<organism evidence="3 4">
    <name type="scientific">Arcobacter roscoffensis</name>
    <dbReference type="NCBI Taxonomy" id="2961520"/>
    <lineage>
        <taxon>Bacteria</taxon>
        <taxon>Pseudomonadati</taxon>
        <taxon>Campylobacterota</taxon>
        <taxon>Epsilonproteobacteria</taxon>
        <taxon>Campylobacterales</taxon>
        <taxon>Arcobacteraceae</taxon>
        <taxon>Arcobacter</taxon>
    </lineage>
</organism>
<keyword evidence="2" id="KW-1277">Toxin-antitoxin system</keyword>
<accession>A0ABY5E892</accession>
<dbReference type="SUPFAM" id="SSF143011">
    <property type="entry name" value="RelE-like"/>
    <property type="match status" value="1"/>
</dbReference>
<name>A0ABY5E892_9BACT</name>
<dbReference type="InterPro" id="IPR035093">
    <property type="entry name" value="RelE/ParE_toxin_dom_sf"/>
</dbReference>
<dbReference type="PANTHER" id="PTHR35601:SF1">
    <property type="entry name" value="TOXIN RELE"/>
    <property type="match status" value="1"/>
</dbReference>
<protein>
    <submittedName>
        <fullName evidence="3">Type II toxin-antitoxin system RelE/ParE family toxin</fullName>
    </submittedName>
</protein>
<evidence type="ECO:0000313" key="3">
    <source>
        <dbReference type="EMBL" id="UTJ07887.1"/>
    </source>
</evidence>
<dbReference type="EMBL" id="CP100595">
    <property type="protein sequence ID" value="UTJ07887.1"/>
    <property type="molecule type" value="Genomic_DNA"/>
</dbReference>
<comment type="similarity">
    <text evidence="1">Belongs to the RelE toxin family.</text>
</comment>
<evidence type="ECO:0000256" key="1">
    <source>
        <dbReference type="ARBA" id="ARBA00006226"/>
    </source>
</evidence>
<evidence type="ECO:0000313" key="4">
    <source>
        <dbReference type="Proteomes" id="UP001060012"/>
    </source>
</evidence>
<dbReference type="Proteomes" id="UP001060012">
    <property type="component" value="Chromosome"/>
</dbReference>